<comment type="cofactor">
    <cofactor evidence="1">
        <name>Ni(2+)</name>
        <dbReference type="ChEBI" id="CHEBI:49786"/>
    </cofactor>
</comment>
<comment type="caution">
    <text evidence="2">The sequence shown here is derived from an EMBL/GenBank/DDBJ whole genome shotgun (WGS) entry which is preliminary data.</text>
</comment>
<accession>A0A6P1DXL0</accession>
<gene>
    <name evidence="2" type="ORF">G3480_09055</name>
</gene>
<dbReference type="EMBL" id="JAAIJR010000029">
    <property type="protein sequence ID" value="NEX20454.1"/>
    <property type="molecule type" value="Genomic_DNA"/>
</dbReference>
<dbReference type="InterPro" id="IPR050867">
    <property type="entry name" value="NiFe/NiFeSe_hydrgnase_LSU"/>
</dbReference>
<reference evidence="3" key="1">
    <citation type="journal article" date="2020" name="Microbiol. Resour. Announc.">
        <title>Draft Genome Sequences of Thiorhodococcus mannitoliphagus and Thiorhodococcus minor, Purple Sulfur Photosynthetic Bacteria in the Gammaproteobacterial Family Chromatiaceae.</title>
        <authorList>
            <person name="Aviles F.A."/>
            <person name="Meyer T.E."/>
            <person name="Kyndt J.A."/>
        </authorList>
    </citation>
    <scope>NUCLEOTIDE SEQUENCE [LARGE SCALE GENOMIC DNA]</scope>
    <source>
        <strain evidence="3">DSM 18266</strain>
    </source>
</reference>
<protein>
    <recommendedName>
        <fullName evidence="4">Ni,Fe-hydrogenase I large subunit</fullName>
    </recommendedName>
</protein>
<keyword evidence="3" id="KW-1185">Reference proteome</keyword>
<dbReference type="InterPro" id="IPR029014">
    <property type="entry name" value="NiFe-Hase_large"/>
</dbReference>
<sequence length="282" mass="30238">MHKWLARYPKKPHQCKAALGGDAAALDESTWSQGCSSVESLIIEQLLGMPVDAWLREVIDHDSLRHWAETTATGPARLLRSVIESDESALGSCAVAALPELDNATLAACLMGPEAASFIAQPHWGGEPHETSPLSRRAGSALIRALRASHGNGLLTRLSAQILEVAQLMVALRQPGPEDAALASDADAPMPGVGMGLAEAARGRLVHLARLENDRVLDYRILAPTEWNFHARGPVAMGLAAMPDSEDARLRRRAELLIMAIDPCVAYDLSLVSDTPRTCVPD</sequence>
<evidence type="ECO:0000256" key="1">
    <source>
        <dbReference type="PIRSR" id="PIRSR601501-1"/>
    </source>
</evidence>
<dbReference type="Pfam" id="PF00374">
    <property type="entry name" value="NiFeSe_Hases"/>
    <property type="match status" value="1"/>
</dbReference>
<feature type="binding site" evidence="1">
    <location>
        <position position="264"/>
    </location>
    <ligand>
        <name>Ni(2+)</name>
        <dbReference type="ChEBI" id="CHEBI:49786"/>
    </ligand>
</feature>
<dbReference type="Gene3D" id="1.10.645.10">
    <property type="entry name" value="Cytochrome-c3 Hydrogenase, chain B"/>
    <property type="match status" value="1"/>
</dbReference>
<keyword evidence="1" id="KW-0479">Metal-binding</keyword>
<name>A0A6P1DXL0_9GAMM</name>
<dbReference type="InterPro" id="IPR001501">
    <property type="entry name" value="Ni-dep_hyd_lsu"/>
</dbReference>
<dbReference type="PANTHER" id="PTHR42958:SF4">
    <property type="entry name" value="HYDROGENASE EXPRESSION_FORMATION PROTEIN HUPK"/>
    <property type="match status" value="1"/>
</dbReference>
<proteinExistence type="predicted"/>
<organism evidence="2 3">
    <name type="scientific">Thiorhodococcus mannitoliphagus</name>
    <dbReference type="NCBI Taxonomy" id="329406"/>
    <lineage>
        <taxon>Bacteria</taxon>
        <taxon>Pseudomonadati</taxon>
        <taxon>Pseudomonadota</taxon>
        <taxon>Gammaproteobacteria</taxon>
        <taxon>Chromatiales</taxon>
        <taxon>Chromatiaceae</taxon>
        <taxon>Thiorhodococcus</taxon>
    </lineage>
</organism>
<reference evidence="2 3" key="2">
    <citation type="submission" date="2020-02" db="EMBL/GenBank/DDBJ databases">
        <title>Genome sequences of Thiorhodococcus mannitoliphagus and Thiorhodococcus minor, purple sulfur photosynthetic bacteria in the gammaproteobacterial family, Chromatiaceae.</title>
        <authorList>
            <person name="Aviles F.A."/>
            <person name="Meyer T.E."/>
            <person name="Kyndt J.A."/>
        </authorList>
    </citation>
    <scope>NUCLEOTIDE SEQUENCE [LARGE SCALE GENOMIC DNA]</scope>
    <source>
        <strain evidence="2 3">DSM 18266</strain>
    </source>
</reference>
<dbReference type="PANTHER" id="PTHR42958">
    <property type="entry name" value="HYDROGENASE-2 LARGE CHAIN"/>
    <property type="match status" value="1"/>
</dbReference>
<evidence type="ECO:0008006" key="4">
    <source>
        <dbReference type="Google" id="ProtNLM"/>
    </source>
</evidence>
<evidence type="ECO:0000313" key="3">
    <source>
        <dbReference type="Proteomes" id="UP000471640"/>
    </source>
</evidence>
<keyword evidence="1" id="KW-0533">Nickel</keyword>
<evidence type="ECO:0000313" key="2">
    <source>
        <dbReference type="EMBL" id="NEX20454.1"/>
    </source>
</evidence>
<keyword evidence="1" id="KW-0460">Magnesium</keyword>
<dbReference type="GO" id="GO:0016151">
    <property type="term" value="F:nickel cation binding"/>
    <property type="evidence" value="ECO:0007669"/>
    <property type="project" value="InterPro"/>
</dbReference>
<dbReference type="SUPFAM" id="SSF56762">
    <property type="entry name" value="HydB/Nqo4-like"/>
    <property type="match status" value="1"/>
</dbReference>
<feature type="binding site" evidence="1">
    <location>
        <position position="221"/>
    </location>
    <ligand>
        <name>Mg(2+)</name>
        <dbReference type="ChEBI" id="CHEBI:18420"/>
    </ligand>
</feature>
<dbReference type="Proteomes" id="UP000471640">
    <property type="component" value="Unassembled WGS sequence"/>
</dbReference>
<dbReference type="AlphaFoldDB" id="A0A6P1DXL0"/>